<proteinExistence type="inferred from homology"/>
<evidence type="ECO:0000256" key="4">
    <source>
        <dbReference type="ARBA" id="ARBA00022989"/>
    </source>
</evidence>
<keyword evidence="5 6" id="KW-0472">Membrane</keyword>
<evidence type="ECO:0000313" key="9">
    <source>
        <dbReference type="Proteomes" id="UP001500200"/>
    </source>
</evidence>
<protein>
    <recommendedName>
        <fullName evidence="7">GtrA/DPMS transmembrane domain-containing protein</fullName>
    </recommendedName>
</protein>
<evidence type="ECO:0000256" key="6">
    <source>
        <dbReference type="SAM" id="Phobius"/>
    </source>
</evidence>
<evidence type="ECO:0000256" key="1">
    <source>
        <dbReference type="ARBA" id="ARBA00004141"/>
    </source>
</evidence>
<evidence type="ECO:0000256" key="3">
    <source>
        <dbReference type="ARBA" id="ARBA00022692"/>
    </source>
</evidence>
<dbReference type="RefSeq" id="WP_345451427.1">
    <property type="nucleotide sequence ID" value="NZ_BAABKK010000026.1"/>
</dbReference>
<evidence type="ECO:0000256" key="5">
    <source>
        <dbReference type="ARBA" id="ARBA00023136"/>
    </source>
</evidence>
<evidence type="ECO:0000259" key="7">
    <source>
        <dbReference type="Pfam" id="PF04138"/>
    </source>
</evidence>
<gene>
    <name evidence="8" type="ORF">GCM10023346_36510</name>
</gene>
<dbReference type="Pfam" id="PF04138">
    <property type="entry name" value="GtrA_DPMS_TM"/>
    <property type="match status" value="1"/>
</dbReference>
<feature type="transmembrane region" description="Helical" evidence="6">
    <location>
        <begin position="12"/>
        <end position="33"/>
    </location>
</feature>
<keyword evidence="4 6" id="KW-1133">Transmembrane helix</keyword>
<feature type="transmembrane region" description="Helical" evidence="6">
    <location>
        <begin position="77"/>
        <end position="96"/>
    </location>
</feature>
<accession>A0ABP9SQ77</accession>
<dbReference type="InterPro" id="IPR007267">
    <property type="entry name" value="GtrA_DPMS_TM"/>
</dbReference>
<keyword evidence="9" id="KW-1185">Reference proteome</keyword>
<dbReference type="InterPro" id="IPR051401">
    <property type="entry name" value="GtrA_CellWall_Glycosyl"/>
</dbReference>
<dbReference type="EMBL" id="BAABKK010000026">
    <property type="protein sequence ID" value="GAA5198685.1"/>
    <property type="molecule type" value="Genomic_DNA"/>
</dbReference>
<sequence>MKSPRARLLESTGKFAVVGIVNNIVGYTIFAVLSLIGTPAIPAMAVSYGTGMVISYFGNRSFTFKHEGKSGPAILRFLVVNAAGFTLNAALLWFFVDVARMPQLLVQLFAIACVATLTYTLMRLWVFHESKVQPEASNA</sequence>
<feature type="domain" description="GtrA/DPMS transmembrane" evidence="7">
    <location>
        <begin position="14"/>
        <end position="127"/>
    </location>
</feature>
<comment type="caution">
    <text evidence="8">The sequence shown here is derived from an EMBL/GenBank/DDBJ whole genome shotgun (WGS) entry which is preliminary data.</text>
</comment>
<keyword evidence="3 6" id="KW-0812">Transmembrane</keyword>
<feature type="transmembrane region" description="Helical" evidence="6">
    <location>
        <begin position="108"/>
        <end position="126"/>
    </location>
</feature>
<name>A0ABP9SQ77_9MICC</name>
<evidence type="ECO:0000313" key="8">
    <source>
        <dbReference type="EMBL" id="GAA5198685.1"/>
    </source>
</evidence>
<reference evidence="9" key="1">
    <citation type="journal article" date="2019" name="Int. J. Syst. Evol. Microbiol.">
        <title>The Global Catalogue of Microorganisms (GCM) 10K type strain sequencing project: providing services to taxonomists for standard genome sequencing and annotation.</title>
        <authorList>
            <consortium name="The Broad Institute Genomics Platform"/>
            <consortium name="The Broad Institute Genome Sequencing Center for Infectious Disease"/>
            <person name="Wu L."/>
            <person name="Ma J."/>
        </authorList>
    </citation>
    <scope>NUCLEOTIDE SEQUENCE [LARGE SCALE GENOMIC DNA]</scope>
    <source>
        <strain evidence="9">JCM 18514</strain>
    </source>
</reference>
<dbReference type="Proteomes" id="UP001500200">
    <property type="component" value="Unassembled WGS sequence"/>
</dbReference>
<comment type="similarity">
    <text evidence="2">Belongs to the GtrA family.</text>
</comment>
<dbReference type="PANTHER" id="PTHR38459:SF1">
    <property type="entry name" value="PROPHAGE BACTOPRENOL-LINKED GLUCOSE TRANSLOCASE HOMOLOG"/>
    <property type="match status" value="1"/>
</dbReference>
<evidence type="ECO:0000256" key="2">
    <source>
        <dbReference type="ARBA" id="ARBA00009399"/>
    </source>
</evidence>
<dbReference type="PANTHER" id="PTHR38459">
    <property type="entry name" value="PROPHAGE BACTOPRENOL-LINKED GLUCOSE TRANSLOCASE HOMOLOG"/>
    <property type="match status" value="1"/>
</dbReference>
<comment type="subcellular location">
    <subcellularLocation>
        <location evidence="1">Membrane</location>
        <topology evidence="1">Multi-pass membrane protein</topology>
    </subcellularLocation>
</comment>
<organism evidence="8 9">
    <name type="scientific">Arthrobacter gyeryongensis</name>
    <dbReference type="NCBI Taxonomy" id="1650592"/>
    <lineage>
        <taxon>Bacteria</taxon>
        <taxon>Bacillati</taxon>
        <taxon>Actinomycetota</taxon>
        <taxon>Actinomycetes</taxon>
        <taxon>Micrococcales</taxon>
        <taxon>Micrococcaceae</taxon>
        <taxon>Arthrobacter</taxon>
    </lineage>
</organism>